<dbReference type="Proteomes" id="UP000000628">
    <property type="component" value="Chromosome"/>
</dbReference>
<dbReference type="Gene3D" id="2.60.40.1180">
    <property type="entry name" value="Golgi alpha-mannosidase II"/>
    <property type="match status" value="1"/>
</dbReference>
<evidence type="ECO:0000256" key="2">
    <source>
        <dbReference type="ARBA" id="ARBA00023295"/>
    </source>
</evidence>
<protein>
    <submittedName>
        <fullName evidence="4">Alpha amylase catalytic region</fullName>
    </submittedName>
</protein>
<dbReference type="GO" id="GO:0005975">
    <property type="term" value="P:carbohydrate metabolic process"/>
    <property type="evidence" value="ECO:0007669"/>
    <property type="project" value="InterPro"/>
</dbReference>
<dbReference type="Pfam" id="PF00128">
    <property type="entry name" value="Alpha-amylase"/>
    <property type="match status" value="1"/>
</dbReference>
<dbReference type="CAZy" id="GH13">
    <property type="family name" value="Glycoside Hydrolase Family 13"/>
</dbReference>
<accession>C7R502</accession>
<evidence type="ECO:0000259" key="3">
    <source>
        <dbReference type="SMART" id="SM00642"/>
    </source>
</evidence>
<dbReference type="InterPro" id="IPR014756">
    <property type="entry name" value="Ig_E-set"/>
</dbReference>
<feature type="domain" description="Glycosyl hydrolase family 13 catalytic" evidence="3">
    <location>
        <begin position="138"/>
        <end position="531"/>
    </location>
</feature>
<name>C7R502_JONDD</name>
<dbReference type="SUPFAM" id="SSF81296">
    <property type="entry name" value="E set domains"/>
    <property type="match status" value="1"/>
</dbReference>
<evidence type="ECO:0000313" key="4">
    <source>
        <dbReference type="EMBL" id="ACV09172.1"/>
    </source>
</evidence>
<keyword evidence="1" id="KW-0378">Hydrolase</keyword>
<dbReference type="eggNOG" id="COG0366">
    <property type="taxonomic scope" value="Bacteria"/>
</dbReference>
<evidence type="ECO:0000313" key="5">
    <source>
        <dbReference type="Proteomes" id="UP000000628"/>
    </source>
</evidence>
<reference evidence="4 5" key="1">
    <citation type="journal article" date="2009" name="Stand. Genomic Sci.">
        <title>Complete genome sequence of Jonesia denitrificans type strain (Prevot 55134).</title>
        <authorList>
            <person name="Pukall R."/>
            <person name="Gehrich-Schroter G."/>
            <person name="Lapidus A."/>
            <person name="Nolan M."/>
            <person name="Glavina Del Rio T."/>
            <person name="Lucas S."/>
            <person name="Chen F."/>
            <person name="Tice H."/>
            <person name="Pitluck S."/>
            <person name="Cheng J.F."/>
            <person name="Copeland A."/>
            <person name="Saunders E."/>
            <person name="Brettin T."/>
            <person name="Detter J.C."/>
            <person name="Bruce D."/>
            <person name="Goodwin L."/>
            <person name="Pati A."/>
            <person name="Ivanova N."/>
            <person name="Mavromatis K."/>
            <person name="Ovchinnikova G."/>
            <person name="Chen A."/>
            <person name="Palaniappan K."/>
            <person name="Land M."/>
            <person name="Hauser L."/>
            <person name="Chang Y.J."/>
            <person name="Jeffries C.D."/>
            <person name="Chain P."/>
            <person name="Goker M."/>
            <person name="Bristow J."/>
            <person name="Eisen J.A."/>
            <person name="Markowitz V."/>
            <person name="Hugenholtz P."/>
            <person name="Kyrpides N.C."/>
            <person name="Klenk H.P."/>
            <person name="Han C."/>
        </authorList>
    </citation>
    <scope>NUCLEOTIDE SEQUENCE [LARGE SCALE GENOMIC DNA]</scope>
    <source>
        <strain evidence="5">ATCC 14870 / DSM 20603 / BCRC 15368 / CIP 55.134 / JCM 11481 / NBRC 15587 / NCTC 10816 / Prevot 55134</strain>
    </source>
</reference>
<dbReference type="CDD" id="cd02857">
    <property type="entry name" value="E_set_CDase_PDE_N"/>
    <property type="match status" value="1"/>
</dbReference>
<dbReference type="Gene3D" id="3.20.20.80">
    <property type="entry name" value="Glycosidases"/>
    <property type="match status" value="1"/>
</dbReference>
<keyword evidence="2" id="KW-0326">Glycosidase</keyword>
<dbReference type="CDD" id="cd11338">
    <property type="entry name" value="AmyAc_CMD"/>
    <property type="match status" value="1"/>
</dbReference>
<dbReference type="GO" id="GO:0004553">
    <property type="term" value="F:hydrolase activity, hydrolyzing O-glycosyl compounds"/>
    <property type="evidence" value="ECO:0007669"/>
    <property type="project" value="InterPro"/>
</dbReference>
<dbReference type="EMBL" id="CP001706">
    <property type="protein sequence ID" value="ACV09172.1"/>
    <property type="molecule type" value="Genomic_DNA"/>
</dbReference>
<dbReference type="InterPro" id="IPR004185">
    <property type="entry name" value="Glyco_hydro_13_lg-like_dom"/>
</dbReference>
<dbReference type="SMART" id="SM00642">
    <property type="entry name" value="Aamy"/>
    <property type="match status" value="1"/>
</dbReference>
<dbReference type="OrthoDB" id="9043248at2"/>
<dbReference type="InterPro" id="IPR006047">
    <property type="entry name" value="GH13_cat_dom"/>
</dbReference>
<dbReference type="HOGENOM" id="CLU_006462_6_4_11"/>
<dbReference type="InterPro" id="IPR017853">
    <property type="entry name" value="GH"/>
</dbReference>
<sequence length="634" mass="70536">MPASPGSIPAVYLVPHHDGSALYVEKLTPLLGEEVRVRLRVPAGINAREVHVRMVRDGEPRLRPARLLHEGADESWYEADVLVHNPTTRYRFFVVLESGYGWVNQKGWFTHDVPDAHDFQLSVHAPAPKWLHDGVVYQIFPDRFARSSTAPKLSETSLPSWAIPATEWNEEPIASGPGVSEHFFGGDLDGIVEHLDHLTDLGVGTVYLTPVFPGQSNHRYDASTFDSVDPLLGGDDAYERLSQAVHDRGMHLMGDITTNHTGASHEWFTRAAHDPDAVERDFFYWIPQEPGYACWLEHPSLPKLNYTSEQLRSTMIKGPQSVIGRWLQPPFSLDGWRVDVANMTGRYQDMDVTHDVAKTIRTTMLEINPDALLIAEHFHDASADLGLGGWHGNMNYSAFTRPVWAWLASSEADIPAFGLPARMPRIDGTTMVQVMRTFDSVYPFTTLMSQWNMLGSHDTPRLRTLVGSADKVELAAALLFTYLGAPVVFAGDEVGLTGTNGEHARSTMPWNDPTRWDADTLAIYTALIRLRKEHPALSTGSLRWLHTTDDAVVFARQDSRDTIIIALARAPWSGVRIPLTVADRMVWDASAHTCAQSPAAKNPELIYGHGETTVTDGHLVVPATGPAVHMWRIR</sequence>
<keyword evidence="5" id="KW-1185">Reference proteome</keyword>
<gene>
    <name evidence="4" type="ordered locus">Jden_1524</name>
</gene>
<dbReference type="InterPro" id="IPR013780">
    <property type="entry name" value="Glyco_hydro_b"/>
</dbReference>
<dbReference type="KEGG" id="jde:Jden_1524"/>
<dbReference type="RefSeq" id="WP_015771800.1">
    <property type="nucleotide sequence ID" value="NC_013174.1"/>
</dbReference>
<dbReference type="PANTHER" id="PTHR10357:SF210">
    <property type="entry name" value="MALTODEXTRIN GLUCOSIDASE"/>
    <property type="match status" value="1"/>
</dbReference>
<dbReference type="SUPFAM" id="SSF51445">
    <property type="entry name" value="(Trans)glycosidases"/>
    <property type="match status" value="1"/>
</dbReference>
<dbReference type="AlphaFoldDB" id="C7R502"/>
<organism evidence="4 5">
    <name type="scientific">Jonesia denitrificans (strain ATCC 14870 / DSM 20603 / BCRC 15368 / CIP 55.134 / JCM 11481 / NBRC 15587 / NCTC 10816 / Prevot 55134)</name>
    <name type="common">Listeria denitrificans</name>
    <dbReference type="NCBI Taxonomy" id="471856"/>
    <lineage>
        <taxon>Bacteria</taxon>
        <taxon>Bacillati</taxon>
        <taxon>Actinomycetota</taxon>
        <taxon>Actinomycetes</taxon>
        <taxon>Micrococcales</taxon>
        <taxon>Jonesiaceae</taxon>
        <taxon>Jonesia</taxon>
    </lineage>
</organism>
<dbReference type="PANTHER" id="PTHR10357">
    <property type="entry name" value="ALPHA-AMYLASE FAMILY MEMBER"/>
    <property type="match status" value="1"/>
</dbReference>
<evidence type="ECO:0000256" key="1">
    <source>
        <dbReference type="ARBA" id="ARBA00022801"/>
    </source>
</evidence>
<proteinExistence type="predicted"/>
<dbReference type="STRING" id="471856.Jden_1524"/>